<dbReference type="Proteomes" id="UP001596171">
    <property type="component" value="Unassembled WGS sequence"/>
</dbReference>
<accession>A0ABW1SGM6</accession>
<dbReference type="InterPro" id="IPR050900">
    <property type="entry name" value="Transposase_IS3/IS150/IS904"/>
</dbReference>
<evidence type="ECO:0000259" key="2">
    <source>
        <dbReference type="PROSITE" id="PS50994"/>
    </source>
</evidence>
<feature type="domain" description="Integrase catalytic" evidence="2">
    <location>
        <begin position="129"/>
        <end position="294"/>
    </location>
</feature>
<evidence type="ECO:0000313" key="3">
    <source>
        <dbReference type="EMBL" id="MFC6200892.1"/>
    </source>
</evidence>
<dbReference type="PROSITE" id="PS50994">
    <property type="entry name" value="INTEGRASE"/>
    <property type="match status" value="1"/>
</dbReference>
<dbReference type="InterPro" id="IPR012337">
    <property type="entry name" value="RNaseH-like_sf"/>
</dbReference>
<keyword evidence="4" id="KW-1185">Reference proteome</keyword>
<sequence length="298" mass="34148">MQALAKEALAQHEPTEIGLMCKYLGVSRAAYYKWLNRRPSQREIEDQAIVDYIRKLEEAHHYIFGVKRLVAYVNKETDFHVSHGKIRRLMKKHHIVASILVAKHDRKAEHKEFILGNKLLMANTKHDFHPDQPNQVWVTDCSELRYGIKNIGKIRVSAIKDLYDHSVISWRIEQTETSTLVTDTFHAALKANNGVKPAIIHSDQGSSYTSGQYNTALAGSGVTHSMSRPGTPGDNSPMESLWSHMKTEYFDFERPLSLKEITDLVADFMDWYNNSRRQTTLNGMTPVEYRNHAVKKIA</sequence>
<gene>
    <name evidence="3" type="ORF">ACFP1L_03150</name>
</gene>
<dbReference type="InterPro" id="IPR036397">
    <property type="entry name" value="RNaseH_sf"/>
</dbReference>
<evidence type="ECO:0000256" key="1">
    <source>
        <dbReference type="ARBA" id="ARBA00002286"/>
    </source>
</evidence>
<reference evidence="4" key="1">
    <citation type="journal article" date="2019" name="Int. J. Syst. Evol. Microbiol.">
        <title>The Global Catalogue of Microorganisms (GCM) 10K type strain sequencing project: providing services to taxonomists for standard genome sequencing and annotation.</title>
        <authorList>
            <consortium name="The Broad Institute Genomics Platform"/>
            <consortium name="The Broad Institute Genome Sequencing Center for Infectious Disease"/>
            <person name="Wu L."/>
            <person name="Ma J."/>
        </authorList>
    </citation>
    <scope>NUCLEOTIDE SEQUENCE [LARGE SCALE GENOMIC DNA]</scope>
    <source>
        <strain evidence="4">CCM 8930</strain>
    </source>
</reference>
<dbReference type="NCBIfam" id="NF033516">
    <property type="entry name" value="transpos_IS3"/>
    <property type="match status" value="1"/>
</dbReference>
<name>A0ABW1SGM6_9LACO</name>
<dbReference type="InterPro" id="IPR025948">
    <property type="entry name" value="HTH-like_dom"/>
</dbReference>
<dbReference type="Gene3D" id="3.30.420.10">
    <property type="entry name" value="Ribonuclease H-like superfamily/Ribonuclease H"/>
    <property type="match status" value="1"/>
</dbReference>
<organism evidence="3 4">
    <name type="scientific">Lactiplantibacillus nangangensis</name>
    <dbReference type="NCBI Taxonomy" id="2559917"/>
    <lineage>
        <taxon>Bacteria</taxon>
        <taxon>Bacillati</taxon>
        <taxon>Bacillota</taxon>
        <taxon>Bacilli</taxon>
        <taxon>Lactobacillales</taxon>
        <taxon>Lactobacillaceae</taxon>
        <taxon>Lactiplantibacillus</taxon>
    </lineage>
</organism>
<dbReference type="EMBL" id="JBHSSE010000007">
    <property type="protein sequence ID" value="MFC6200892.1"/>
    <property type="molecule type" value="Genomic_DNA"/>
</dbReference>
<comment type="function">
    <text evidence="1">Involved in the transposition of the insertion sequence.</text>
</comment>
<comment type="caution">
    <text evidence="3">The sequence shown here is derived from an EMBL/GenBank/DDBJ whole genome shotgun (WGS) entry which is preliminary data.</text>
</comment>
<dbReference type="Pfam" id="PF13276">
    <property type="entry name" value="HTH_21"/>
    <property type="match status" value="1"/>
</dbReference>
<dbReference type="Pfam" id="PF00665">
    <property type="entry name" value="rve"/>
    <property type="match status" value="1"/>
</dbReference>
<dbReference type="PANTHER" id="PTHR46889">
    <property type="entry name" value="TRANSPOSASE INSF FOR INSERTION SEQUENCE IS3B-RELATED"/>
    <property type="match status" value="1"/>
</dbReference>
<protein>
    <submittedName>
        <fullName evidence="3">IS3 family transposase</fullName>
    </submittedName>
</protein>
<proteinExistence type="predicted"/>
<dbReference type="SUPFAM" id="SSF53098">
    <property type="entry name" value="Ribonuclease H-like"/>
    <property type="match status" value="1"/>
</dbReference>
<dbReference type="InterPro" id="IPR001584">
    <property type="entry name" value="Integrase_cat-core"/>
</dbReference>
<evidence type="ECO:0000313" key="4">
    <source>
        <dbReference type="Proteomes" id="UP001596171"/>
    </source>
</evidence>
<dbReference type="PANTHER" id="PTHR46889:SF5">
    <property type="entry name" value="INTEGRASE PROTEIN"/>
    <property type="match status" value="1"/>
</dbReference>
<dbReference type="Pfam" id="PF13333">
    <property type="entry name" value="rve_2"/>
    <property type="match status" value="1"/>
</dbReference>
<dbReference type="RefSeq" id="WP_263390607.1">
    <property type="nucleotide sequence ID" value="NZ_BJDI01000015.1"/>
</dbReference>
<dbReference type="InterPro" id="IPR048020">
    <property type="entry name" value="Transpos_IS3"/>
</dbReference>